<dbReference type="AlphaFoldDB" id="T0Y5S4"/>
<organism evidence="1">
    <name type="scientific">mine drainage metagenome</name>
    <dbReference type="NCBI Taxonomy" id="410659"/>
    <lineage>
        <taxon>unclassified sequences</taxon>
        <taxon>metagenomes</taxon>
        <taxon>ecological metagenomes</taxon>
    </lineage>
</organism>
<gene>
    <name evidence="1" type="ORF">B2A_14933</name>
</gene>
<proteinExistence type="predicted"/>
<reference evidence="1" key="1">
    <citation type="submission" date="2013-08" db="EMBL/GenBank/DDBJ databases">
        <authorList>
            <person name="Mendez C."/>
            <person name="Richter M."/>
            <person name="Ferrer M."/>
            <person name="Sanchez J."/>
        </authorList>
    </citation>
    <scope>NUCLEOTIDE SEQUENCE</scope>
</reference>
<evidence type="ECO:0000313" key="1">
    <source>
        <dbReference type="EMBL" id="EQD28463.1"/>
    </source>
</evidence>
<dbReference type="EMBL" id="AUZZ01010866">
    <property type="protein sequence ID" value="EQD28463.1"/>
    <property type="molecule type" value="Genomic_DNA"/>
</dbReference>
<protein>
    <submittedName>
        <fullName evidence="1">DEAD/DEAH box helicase domain-containing protein</fullName>
    </submittedName>
</protein>
<dbReference type="GO" id="GO:0004386">
    <property type="term" value="F:helicase activity"/>
    <property type="evidence" value="ECO:0007669"/>
    <property type="project" value="UniProtKB-KW"/>
</dbReference>
<name>T0Y5S4_9ZZZZ</name>
<comment type="caution">
    <text evidence="1">The sequence shown here is derived from an EMBL/GenBank/DDBJ whole genome shotgun (WGS) entry which is preliminary data.</text>
</comment>
<keyword evidence="1" id="KW-0347">Helicase</keyword>
<accession>T0Y5S4</accession>
<keyword evidence="1" id="KW-0547">Nucleotide-binding</keyword>
<keyword evidence="1" id="KW-0067">ATP-binding</keyword>
<feature type="non-terminal residue" evidence="1">
    <location>
        <position position="1"/>
    </location>
</feature>
<keyword evidence="1" id="KW-0378">Hydrolase</keyword>
<reference evidence="1" key="2">
    <citation type="journal article" date="2014" name="ISME J.">
        <title>Microbial stratification in low pH oxic and suboxic macroscopic growths along an acid mine drainage.</title>
        <authorList>
            <person name="Mendez-Garcia C."/>
            <person name="Mesa V."/>
            <person name="Sprenger R.R."/>
            <person name="Richter M."/>
            <person name="Diez M.S."/>
            <person name="Solano J."/>
            <person name="Bargiela R."/>
            <person name="Golyshina O.V."/>
            <person name="Manteca A."/>
            <person name="Ramos J.L."/>
            <person name="Gallego J.R."/>
            <person name="Llorente I."/>
            <person name="Martins Dos Santos V.A."/>
            <person name="Jensen O.N."/>
            <person name="Pelaez A.I."/>
            <person name="Sanchez J."/>
            <person name="Ferrer M."/>
        </authorList>
    </citation>
    <scope>NUCLEOTIDE SEQUENCE</scope>
</reference>
<sequence length="80" mass="8989">CADDAVFAHHAALVKLSGADRARLCQIIFDAMRGGLCLESRYLDHVEHDKTRTSAYAYLNDRWAFAADEQLETARYLITG</sequence>
<feature type="non-terminal residue" evidence="1">
    <location>
        <position position="80"/>
    </location>
</feature>